<dbReference type="SMART" id="SM00866">
    <property type="entry name" value="UTRA"/>
    <property type="match status" value="1"/>
</dbReference>
<evidence type="ECO:0000259" key="5">
    <source>
        <dbReference type="PROSITE" id="PS50949"/>
    </source>
</evidence>
<dbReference type="AlphaFoldDB" id="A0A174WC57"/>
<evidence type="ECO:0000313" key="7">
    <source>
        <dbReference type="Proteomes" id="UP000092714"/>
    </source>
</evidence>
<dbReference type="Gene3D" id="1.10.10.10">
    <property type="entry name" value="Winged helix-like DNA-binding domain superfamily/Winged helix DNA-binding domain"/>
    <property type="match status" value="1"/>
</dbReference>
<keyword evidence="2" id="KW-0805">Transcription regulation</keyword>
<dbReference type="GO" id="GO:0003700">
    <property type="term" value="F:DNA-binding transcription factor activity"/>
    <property type="evidence" value="ECO:0007669"/>
    <property type="project" value="InterPro"/>
</dbReference>
<evidence type="ECO:0000256" key="1">
    <source>
        <dbReference type="ARBA" id="ARBA00022491"/>
    </source>
</evidence>
<keyword evidence="7" id="KW-1185">Reference proteome</keyword>
<dbReference type="EMBL" id="MAPZ01000009">
    <property type="protein sequence ID" value="OBY12105.1"/>
    <property type="molecule type" value="Genomic_DNA"/>
</dbReference>
<dbReference type="InterPro" id="IPR036390">
    <property type="entry name" value="WH_DNA-bd_sf"/>
</dbReference>
<dbReference type="InterPro" id="IPR050679">
    <property type="entry name" value="Bact_HTH_transcr_reg"/>
</dbReference>
<dbReference type="SUPFAM" id="SSF64288">
    <property type="entry name" value="Chorismate lyase-like"/>
    <property type="match status" value="1"/>
</dbReference>
<keyword evidence="4" id="KW-0804">Transcription</keyword>
<dbReference type="Gene3D" id="3.40.1410.10">
    <property type="entry name" value="Chorismate lyase-like"/>
    <property type="match status" value="1"/>
</dbReference>
<protein>
    <submittedName>
        <fullName evidence="6">GntR family transcriptional regulator</fullName>
    </submittedName>
</protein>
<dbReference type="InterPro" id="IPR000524">
    <property type="entry name" value="Tscrpt_reg_HTH_GntR"/>
</dbReference>
<comment type="caution">
    <text evidence="6">The sequence shown here is derived from an EMBL/GenBank/DDBJ whole genome shotgun (WGS) entry which is preliminary data.</text>
</comment>
<keyword evidence="1" id="KW-0678">Repressor</keyword>
<dbReference type="InterPro" id="IPR011663">
    <property type="entry name" value="UTRA"/>
</dbReference>
<dbReference type="CDD" id="cd07377">
    <property type="entry name" value="WHTH_GntR"/>
    <property type="match status" value="1"/>
</dbReference>
<dbReference type="Proteomes" id="UP000092714">
    <property type="component" value="Unassembled WGS sequence"/>
</dbReference>
<dbReference type="PRINTS" id="PR00035">
    <property type="entry name" value="HTHGNTR"/>
</dbReference>
<name>A0A174WC57_9CLOT</name>
<dbReference type="OrthoDB" id="9816541at2"/>
<dbReference type="PANTHER" id="PTHR44846">
    <property type="entry name" value="MANNOSYL-D-GLYCERATE TRANSPORT/METABOLISM SYSTEM REPRESSOR MNGR-RELATED"/>
    <property type="match status" value="1"/>
</dbReference>
<dbReference type="SMART" id="SM00345">
    <property type="entry name" value="HTH_GNTR"/>
    <property type="match status" value="1"/>
</dbReference>
<gene>
    <name evidence="6" type="ORF">CP373A1_00485</name>
</gene>
<dbReference type="InterPro" id="IPR028978">
    <property type="entry name" value="Chorismate_lyase_/UTRA_dom_sf"/>
</dbReference>
<evidence type="ECO:0000256" key="3">
    <source>
        <dbReference type="ARBA" id="ARBA00023125"/>
    </source>
</evidence>
<evidence type="ECO:0000256" key="4">
    <source>
        <dbReference type="ARBA" id="ARBA00023163"/>
    </source>
</evidence>
<dbReference type="FunFam" id="3.40.1410.10:FF:000008">
    <property type="entry name" value="Transcriptional regulator, GntR family"/>
    <property type="match status" value="1"/>
</dbReference>
<dbReference type="PROSITE" id="PS50949">
    <property type="entry name" value="HTH_GNTR"/>
    <property type="match status" value="1"/>
</dbReference>
<dbReference type="PANTHER" id="PTHR44846:SF5">
    <property type="entry name" value="HTH-TYPE TRANSCRIPTIONAL REGULATOR GMUR"/>
    <property type="match status" value="1"/>
</dbReference>
<sequence>MLKYEEIAEDIKNRIESGEYRPNDQLPLEKEMCEKYGVSRITIKKAMDKLVMRGLVVKRRGAGTFVKDIDDKEVSHISTSYQFEGFSKTFSDKTIISKIVEFKVINAEGEIAEKLKISEDEFVYYIVRARYADKVPYVMEYTYMPIDLIPGVKFDTLKGSIYEYIENKLNLKIKSAHRTIRASLPTAIEQEYLEINENFPILEVEQTAYLDTGQAFEYSKSRHRSDKFEFKSISIK</sequence>
<dbReference type="InterPro" id="IPR036388">
    <property type="entry name" value="WH-like_DNA-bd_sf"/>
</dbReference>
<dbReference type="GeneID" id="42777256"/>
<evidence type="ECO:0000313" key="6">
    <source>
        <dbReference type="EMBL" id="OBY12105.1"/>
    </source>
</evidence>
<feature type="domain" description="HTH gntR-type" evidence="5">
    <location>
        <begin position="1"/>
        <end position="69"/>
    </location>
</feature>
<proteinExistence type="predicted"/>
<keyword evidence="3" id="KW-0238">DNA-binding</keyword>
<accession>A0A174WC57</accession>
<dbReference type="Pfam" id="PF00392">
    <property type="entry name" value="GntR"/>
    <property type="match status" value="1"/>
</dbReference>
<dbReference type="eggNOG" id="COG2188">
    <property type="taxonomic scope" value="Bacteria"/>
</dbReference>
<dbReference type="Pfam" id="PF07702">
    <property type="entry name" value="UTRA"/>
    <property type="match status" value="1"/>
</dbReference>
<evidence type="ECO:0000256" key="2">
    <source>
        <dbReference type="ARBA" id="ARBA00023015"/>
    </source>
</evidence>
<dbReference type="SUPFAM" id="SSF46785">
    <property type="entry name" value="Winged helix' DNA-binding domain"/>
    <property type="match status" value="1"/>
</dbReference>
<organism evidence="6 7">
    <name type="scientific">Clostridium paraputrificum</name>
    <dbReference type="NCBI Taxonomy" id="29363"/>
    <lineage>
        <taxon>Bacteria</taxon>
        <taxon>Bacillati</taxon>
        <taxon>Bacillota</taxon>
        <taxon>Clostridia</taxon>
        <taxon>Eubacteriales</taxon>
        <taxon>Clostridiaceae</taxon>
        <taxon>Clostridium</taxon>
    </lineage>
</organism>
<dbReference type="GO" id="GO:0045892">
    <property type="term" value="P:negative regulation of DNA-templated transcription"/>
    <property type="evidence" value="ECO:0007669"/>
    <property type="project" value="TreeGrafter"/>
</dbReference>
<dbReference type="RefSeq" id="WP_027099408.1">
    <property type="nucleotide sequence ID" value="NZ_CABHIH010000001.1"/>
</dbReference>
<dbReference type="FunFam" id="1.10.10.10:FF:000079">
    <property type="entry name" value="GntR family transcriptional regulator"/>
    <property type="match status" value="1"/>
</dbReference>
<dbReference type="GO" id="GO:0003677">
    <property type="term" value="F:DNA binding"/>
    <property type="evidence" value="ECO:0007669"/>
    <property type="project" value="UniProtKB-KW"/>
</dbReference>
<reference evidence="6 7" key="1">
    <citation type="submission" date="2016-06" db="EMBL/GenBank/DDBJ databases">
        <authorList>
            <person name="Kjaerup R.B."/>
            <person name="Dalgaard T.S."/>
            <person name="Juul-Madsen H.R."/>
        </authorList>
    </citation>
    <scope>NUCLEOTIDE SEQUENCE [LARGE SCALE GENOMIC DNA]</scope>
    <source>
        <strain evidence="6 7">373-A1</strain>
    </source>
</reference>